<protein>
    <submittedName>
        <fullName evidence="1">Uncharacterized protein</fullName>
    </submittedName>
</protein>
<name>A0ABQ2BZ50_9FLAO</name>
<keyword evidence="2" id="KW-1185">Reference proteome</keyword>
<evidence type="ECO:0000313" key="2">
    <source>
        <dbReference type="Proteomes" id="UP000624701"/>
    </source>
</evidence>
<organism evidence="1 2">
    <name type="scientific">Winogradskyella haliclonae</name>
    <dbReference type="NCBI Taxonomy" id="2048558"/>
    <lineage>
        <taxon>Bacteria</taxon>
        <taxon>Pseudomonadati</taxon>
        <taxon>Bacteroidota</taxon>
        <taxon>Flavobacteriia</taxon>
        <taxon>Flavobacteriales</taxon>
        <taxon>Flavobacteriaceae</taxon>
        <taxon>Winogradskyella</taxon>
    </lineage>
</organism>
<reference evidence="2" key="1">
    <citation type="journal article" date="2019" name="Int. J. Syst. Evol. Microbiol.">
        <title>The Global Catalogue of Microorganisms (GCM) 10K type strain sequencing project: providing services to taxonomists for standard genome sequencing and annotation.</title>
        <authorList>
            <consortium name="The Broad Institute Genomics Platform"/>
            <consortium name="The Broad Institute Genome Sequencing Center for Infectious Disease"/>
            <person name="Wu L."/>
            <person name="Ma J."/>
        </authorList>
    </citation>
    <scope>NUCLEOTIDE SEQUENCE [LARGE SCALE GENOMIC DNA]</scope>
    <source>
        <strain evidence="2">CCM 8681</strain>
    </source>
</reference>
<dbReference type="Proteomes" id="UP000624701">
    <property type="component" value="Unassembled WGS sequence"/>
</dbReference>
<gene>
    <name evidence="1" type="ORF">GCM10011444_15240</name>
</gene>
<comment type="caution">
    <text evidence="1">The sequence shown here is derived from an EMBL/GenBank/DDBJ whole genome shotgun (WGS) entry which is preliminary data.</text>
</comment>
<accession>A0ABQ2BZ50</accession>
<proteinExistence type="predicted"/>
<dbReference type="RefSeq" id="WP_188374090.1">
    <property type="nucleotide sequence ID" value="NZ_BMDQ01000001.1"/>
</dbReference>
<dbReference type="EMBL" id="BMDQ01000001">
    <property type="protein sequence ID" value="GGI57215.1"/>
    <property type="molecule type" value="Genomic_DNA"/>
</dbReference>
<evidence type="ECO:0000313" key="1">
    <source>
        <dbReference type="EMBL" id="GGI57215.1"/>
    </source>
</evidence>
<sequence length="50" mass="5494">MIHLNKVNTITGLYGSRKTYKTIAVSIDDAIGFKTKVESAKTDLPISKLI</sequence>